<dbReference type="InterPro" id="IPR016120">
    <property type="entry name" value="Sig_transdc_His_kin_SpoOB"/>
</dbReference>
<dbReference type="SUPFAM" id="SSF55890">
    <property type="entry name" value="Sporulation response regulatory protein Spo0B"/>
    <property type="match status" value="1"/>
</dbReference>
<evidence type="ECO:0000313" key="7">
    <source>
        <dbReference type="EMBL" id="SOY27666.1"/>
    </source>
</evidence>
<evidence type="ECO:0000256" key="1">
    <source>
        <dbReference type="ARBA" id="ARBA00022553"/>
    </source>
</evidence>
<evidence type="ECO:0000313" key="8">
    <source>
        <dbReference type="Proteomes" id="UP000236311"/>
    </source>
</evidence>
<dbReference type="EMBL" id="OFSM01000002">
    <property type="protein sequence ID" value="SOY27666.1"/>
    <property type="molecule type" value="Genomic_DNA"/>
</dbReference>
<feature type="transmembrane region" description="Helical" evidence="5">
    <location>
        <begin position="186"/>
        <end position="209"/>
    </location>
</feature>
<dbReference type="AlphaFoldDB" id="A0A2K4ZB26"/>
<keyword evidence="8" id="KW-1185">Reference proteome</keyword>
<feature type="transmembrane region" description="Helical" evidence="5">
    <location>
        <begin position="67"/>
        <end position="85"/>
    </location>
</feature>
<feature type="transmembrane region" description="Helical" evidence="5">
    <location>
        <begin position="148"/>
        <end position="166"/>
    </location>
</feature>
<protein>
    <submittedName>
        <fullName evidence="7">Sensory histidine kinase DcuS</fullName>
    </submittedName>
</protein>
<name>A0A2K4ZB26_9FIRM</name>
<evidence type="ECO:0000256" key="4">
    <source>
        <dbReference type="SAM" id="Coils"/>
    </source>
</evidence>
<dbReference type="PANTHER" id="PTHR40448:SF1">
    <property type="entry name" value="TWO-COMPONENT SENSOR HISTIDINE KINASE"/>
    <property type="match status" value="1"/>
</dbReference>
<dbReference type="SUPFAM" id="SSF55874">
    <property type="entry name" value="ATPase domain of HSP90 chaperone/DNA topoisomerase II/histidine kinase"/>
    <property type="match status" value="1"/>
</dbReference>
<gene>
    <name evidence="7" type="ORF">AMURIS_00370</name>
</gene>
<evidence type="ECO:0000259" key="6">
    <source>
        <dbReference type="Pfam" id="PF14501"/>
    </source>
</evidence>
<dbReference type="CDD" id="cd16935">
    <property type="entry name" value="HATPase_AgrC-ComD-like"/>
    <property type="match status" value="1"/>
</dbReference>
<dbReference type="Gene3D" id="3.30.565.10">
    <property type="entry name" value="Histidine kinase-like ATPase, C-terminal domain"/>
    <property type="match status" value="1"/>
</dbReference>
<keyword evidence="5" id="KW-0472">Membrane</keyword>
<proteinExistence type="predicted"/>
<dbReference type="InterPro" id="IPR036890">
    <property type="entry name" value="HATPase_C_sf"/>
</dbReference>
<dbReference type="PANTHER" id="PTHR40448">
    <property type="entry name" value="TWO-COMPONENT SENSOR HISTIDINE KINASE"/>
    <property type="match status" value="1"/>
</dbReference>
<organism evidence="7 8">
    <name type="scientific">Acetatifactor muris</name>
    <dbReference type="NCBI Taxonomy" id="879566"/>
    <lineage>
        <taxon>Bacteria</taxon>
        <taxon>Bacillati</taxon>
        <taxon>Bacillota</taxon>
        <taxon>Clostridia</taxon>
        <taxon>Lachnospirales</taxon>
        <taxon>Lachnospiraceae</taxon>
        <taxon>Acetatifactor</taxon>
    </lineage>
</organism>
<dbReference type="GO" id="GO:0042802">
    <property type="term" value="F:identical protein binding"/>
    <property type="evidence" value="ECO:0007669"/>
    <property type="project" value="TreeGrafter"/>
</dbReference>
<keyword evidence="2" id="KW-0808">Transferase</keyword>
<evidence type="ECO:0000256" key="5">
    <source>
        <dbReference type="SAM" id="Phobius"/>
    </source>
</evidence>
<sequence length="450" mass="51892">MIYAVCMAGFFRPFMVNSRRFALILLIYTSLLPVLWLPFAHGWMHMILVILLLAVFSAYLGVEKKLLIFLGMLFYCVRNLSMMLLTSVDYFSAEYFLQNADTPELVFRIAAWNFLLIQFLQLLLFSLMLLAASHQLQKSRIELHMRELGYLLLTPVTGILFVQVIINLLVVSDGHLLFRLYEQFPIFIWLIPAMGLLFYGELLASIVFCQQIIRLQNERRCSSVTEQQLSAMQRRVEDIEQLYDGIRRMKHEMKNHLTNIRGLAQNGCYEDMENYISRIDESMNLFELTIHTGNPVTDIILNDRQKAAVRQGISFQSDFTCPAFGACNVYDVGIIVSNLLQNALEACAKITDGPKYIRLSGRQKNRFYVIHVSNSFEGKISFDRYTGLPLTTKGKSRSEKELFLHGIGLSNVRREAEKYGGSMDIQVKNKEFHVTVLLQQSRKEHENDCQ</sequence>
<feature type="transmembrane region" description="Helical" evidence="5">
    <location>
        <begin position="43"/>
        <end position="60"/>
    </location>
</feature>
<keyword evidence="5" id="KW-0812">Transmembrane</keyword>
<accession>A0A2K4ZB26</accession>
<keyword evidence="5" id="KW-1133">Transmembrane helix</keyword>
<reference evidence="7 8" key="1">
    <citation type="submission" date="2018-01" db="EMBL/GenBank/DDBJ databases">
        <authorList>
            <person name="Gaut B.S."/>
            <person name="Morton B.R."/>
            <person name="Clegg M.T."/>
            <person name="Duvall M.R."/>
        </authorList>
    </citation>
    <scope>NUCLEOTIDE SEQUENCE [LARGE SCALE GENOMIC DNA]</scope>
    <source>
        <strain evidence="7">GP69</strain>
    </source>
</reference>
<dbReference type="Pfam" id="PF14501">
    <property type="entry name" value="HATPase_c_5"/>
    <property type="match status" value="1"/>
</dbReference>
<dbReference type="InterPro" id="IPR032834">
    <property type="entry name" value="NatK-like_C"/>
</dbReference>
<keyword evidence="1" id="KW-0597">Phosphoprotein</keyword>
<feature type="transmembrane region" description="Helical" evidence="5">
    <location>
        <begin position="21"/>
        <end position="37"/>
    </location>
</feature>
<dbReference type="GO" id="GO:0000155">
    <property type="term" value="F:phosphorelay sensor kinase activity"/>
    <property type="evidence" value="ECO:0007669"/>
    <property type="project" value="InterPro"/>
</dbReference>
<evidence type="ECO:0000256" key="2">
    <source>
        <dbReference type="ARBA" id="ARBA00022679"/>
    </source>
</evidence>
<feature type="transmembrane region" description="Helical" evidence="5">
    <location>
        <begin position="105"/>
        <end position="127"/>
    </location>
</feature>
<evidence type="ECO:0000256" key="3">
    <source>
        <dbReference type="ARBA" id="ARBA00022777"/>
    </source>
</evidence>
<keyword evidence="3 7" id="KW-0418">Kinase</keyword>
<keyword evidence="4" id="KW-0175">Coiled coil</keyword>
<feature type="domain" description="Sensor histidine kinase NatK-like C-terminal" evidence="6">
    <location>
        <begin position="328"/>
        <end position="439"/>
    </location>
</feature>
<dbReference type="Proteomes" id="UP000236311">
    <property type="component" value="Unassembled WGS sequence"/>
</dbReference>
<feature type="coiled-coil region" evidence="4">
    <location>
        <begin position="229"/>
        <end position="266"/>
    </location>
</feature>